<feature type="region of interest" description="Disordered" evidence="1">
    <location>
        <begin position="188"/>
        <end position="300"/>
    </location>
</feature>
<comment type="caution">
    <text evidence="2">The sequence shown here is derived from an EMBL/GenBank/DDBJ whole genome shotgun (WGS) entry which is preliminary data.</text>
</comment>
<dbReference type="Proteomes" id="UP000297452">
    <property type="component" value="Unassembled WGS sequence"/>
</dbReference>
<organism evidence="2 3">
    <name type="scientific">Botryotinia narcissicola</name>
    <dbReference type="NCBI Taxonomy" id="278944"/>
    <lineage>
        <taxon>Eukaryota</taxon>
        <taxon>Fungi</taxon>
        <taxon>Dikarya</taxon>
        <taxon>Ascomycota</taxon>
        <taxon>Pezizomycotina</taxon>
        <taxon>Leotiomycetes</taxon>
        <taxon>Helotiales</taxon>
        <taxon>Sclerotiniaceae</taxon>
        <taxon>Botryotinia</taxon>
    </lineage>
</organism>
<reference evidence="2 3" key="1">
    <citation type="submission" date="2017-12" db="EMBL/GenBank/DDBJ databases">
        <title>Comparative genomics of Botrytis spp.</title>
        <authorList>
            <person name="Valero-Jimenez C.A."/>
            <person name="Tapia P."/>
            <person name="Veloso J."/>
            <person name="Silva-Moreno E."/>
            <person name="Staats M."/>
            <person name="Valdes J.H."/>
            <person name="Van Kan J.A.L."/>
        </authorList>
    </citation>
    <scope>NUCLEOTIDE SEQUENCE [LARGE SCALE GENOMIC DNA]</scope>
    <source>
        <strain evidence="2 3">MUCL2120</strain>
    </source>
</reference>
<proteinExistence type="predicted"/>
<feature type="compositionally biased region" description="Polar residues" evidence="1">
    <location>
        <begin position="230"/>
        <end position="240"/>
    </location>
</feature>
<accession>A0A4Z1H303</accession>
<feature type="compositionally biased region" description="Low complexity" evidence="1">
    <location>
        <begin position="192"/>
        <end position="202"/>
    </location>
</feature>
<keyword evidence="3" id="KW-1185">Reference proteome</keyword>
<evidence type="ECO:0000256" key="1">
    <source>
        <dbReference type="SAM" id="MobiDB-lite"/>
    </source>
</evidence>
<evidence type="ECO:0000313" key="2">
    <source>
        <dbReference type="EMBL" id="TGO43594.1"/>
    </source>
</evidence>
<name>A0A4Z1H303_9HELO</name>
<evidence type="ECO:0000313" key="3">
    <source>
        <dbReference type="Proteomes" id="UP000297452"/>
    </source>
</evidence>
<sequence length="300" mass="33108">MPGRTYEYLTSEQIFQGYTKDGGPILRYRHKNYVFNGRIGKEKFVEAANVAFDHADYVKTLRQGKDTVYERAAHFIIARIGLHITTSYNTEDGHVNKMADKSMHLTITAISTDQLRRDPEKMFGATGHLPSKNYPFKDDKGRTIDNYIYNPSHKDADGEPKPWSWYNAKQLGNMNRDALVASIDNLKTSRTPSPEQKAAAPAPAKPAPIPSTSAWGSGKGKSVDPGVGQITKTLAESSIQGAEREAKQAGGNSERGRTVSTQGSGKPRSRSSSQKPKPTETRYDSDGKHNSHDLPQIEEG</sequence>
<gene>
    <name evidence="2" type="ORF">BOTNAR_1807g00010</name>
</gene>
<dbReference type="OrthoDB" id="10365231at2759"/>
<feature type="compositionally biased region" description="Low complexity" evidence="1">
    <location>
        <begin position="262"/>
        <end position="276"/>
    </location>
</feature>
<dbReference type="EMBL" id="PQXJ01001800">
    <property type="protein sequence ID" value="TGO43594.1"/>
    <property type="molecule type" value="Genomic_DNA"/>
</dbReference>
<dbReference type="AlphaFoldDB" id="A0A4Z1H303"/>
<protein>
    <submittedName>
        <fullName evidence="2">Uncharacterized protein</fullName>
    </submittedName>
</protein>
<feature type="compositionally biased region" description="Basic and acidic residues" evidence="1">
    <location>
        <begin position="277"/>
        <end position="292"/>
    </location>
</feature>